<keyword evidence="10" id="KW-0464">Manganese</keyword>
<evidence type="ECO:0000256" key="4">
    <source>
        <dbReference type="ARBA" id="ARBA00007983"/>
    </source>
</evidence>
<dbReference type="PANTHER" id="PTHR10638">
    <property type="entry name" value="COPPER AMINE OXIDASE"/>
    <property type="match status" value="1"/>
</dbReference>
<dbReference type="GeneID" id="19015323"/>
<dbReference type="Proteomes" id="UP000198341">
    <property type="component" value="Chromosome 6"/>
</dbReference>
<evidence type="ECO:0000256" key="1">
    <source>
        <dbReference type="ARBA" id="ARBA00001935"/>
    </source>
</evidence>
<organism evidence="16 17">
    <name type="scientific">Bathycoccus prasinos</name>
    <dbReference type="NCBI Taxonomy" id="41875"/>
    <lineage>
        <taxon>Eukaryota</taxon>
        <taxon>Viridiplantae</taxon>
        <taxon>Chlorophyta</taxon>
        <taxon>Mamiellophyceae</taxon>
        <taxon>Mamiellales</taxon>
        <taxon>Bathycoccaceae</taxon>
        <taxon>Bathycoccus</taxon>
    </lineage>
</organism>
<reference evidence="16 17" key="1">
    <citation type="submission" date="2011-10" db="EMBL/GenBank/DDBJ databases">
        <authorList>
            <person name="Genoscope - CEA"/>
        </authorList>
    </citation>
    <scope>NUCLEOTIDE SEQUENCE [LARGE SCALE GENOMIC DNA]</scope>
    <source>
        <strain evidence="16 17">RCC 1105</strain>
    </source>
</reference>
<evidence type="ECO:0000256" key="12">
    <source>
        <dbReference type="PIRSR" id="PIRSR600269-51"/>
    </source>
</evidence>
<keyword evidence="17" id="KW-1185">Reference proteome</keyword>
<evidence type="ECO:0000256" key="5">
    <source>
        <dbReference type="ARBA" id="ARBA00011738"/>
    </source>
</evidence>
<protein>
    <recommendedName>
        <fullName evidence="13">Amine oxidase</fullName>
        <ecNumber evidence="13">1.4.3.-</ecNumber>
    </recommendedName>
</protein>
<feature type="active site" description="Schiff-base intermediate with substrate; via topaquinone" evidence="11">
    <location>
        <position position="420"/>
    </location>
</feature>
<name>K8EHE4_9CHLO</name>
<accession>K8EHE4</accession>
<dbReference type="InterPro" id="IPR036460">
    <property type="entry name" value="Cu_amine_oxidase_C_sf"/>
</dbReference>
<evidence type="ECO:0000256" key="13">
    <source>
        <dbReference type="RuleBase" id="RU000672"/>
    </source>
</evidence>
<dbReference type="InterPro" id="IPR049948">
    <property type="entry name" value="Cu_Am_ox_TPQ-bd"/>
</dbReference>
<dbReference type="Pfam" id="PF01179">
    <property type="entry name" value="Cu_amine_oxid"/>
    <property type="match status" value="1"/>
</dbReference>
<dbReference type="GO" id="GO:0005507">
    <property type="term" value="F:copper ion binding"/>
    <property type="evidence" value="ECO:0007669"/>
    <property type="project" value="InterPro"/>
</dbReference>
<dbReference type="Gene3D" id="3.10.450.40">
    <property type="match status" value="2"/>
</dbReference>
<evidence type="ECO:0000256" key="6">
    <source>
        <dbReference type="ARBA" id="ARBA00022723"/>
    </source>
</evidence>
<evidence type="ECO:0000256" key="11">
    <source>
        <dbReference type="PIRSR" id="PIRSR600269-50"/>
    </source>
</evidence>
<gene>
    <name evidence="16" type="ORF">Bathy06g03420</name>
</gene>
<dbReference type="SUPFAM" id="SSF49998">
    <property type="entry name" value="Amine oxidase catalytic domain"/>
    <property type="match status" value="1"/>
</dbReference>
<comment type="similarity">
    <text evidence="4 13">Belongs to the copper/topaquinone oxidase family.</text>
</comment>
<evidence type="ECO:0000313" key="16">
    <source>
        <dbReference type="EMBL" id="CCO17426.1"/>
    </source>
</evidence>
<dbReference type="Gene3D" id="2.70.98.20">
    <property type="entry name" value="Copper amine oxidase, catalytic domain"/>
    <property type="match status" value="1"/>
</dbReference>
<comment type="cofactor">
    <cofactor evidence="3">
        <name>Zn(2+)</name>
        <dbReference type="ChEBI" id="CHEBI:29105"/>
    </cofactor>
</comment>
<dbReference type="InterPro" id="IPR000269">
    <property type="entry name" value="Cu_amine_oxidase"/>
</dbReference>
<dbReference type="GO" id="GO:0048038">
    <property type="term" value="F:quinone binding"/>
    <property type="evidence" value="ECO:0007669"/>
    <property type="project" value="InterPro"/>
</dbReference>
<evidence type="ECO:0000256" key="3">
    <source>
        <dbReference type="ARBA" id="ARBA00001947"/>
    </source>
</evidence>
<evidence type="ECO:0000256" key="8">
    <source>
        <dbReference type="ARBA" id="ARBA00023002"/>
    </source>
</evidence>
<dbReference type="AlphaFoldDB" id="K8EHE4"/>
<evidence type="ECO:0000256" key="7">
    <source>
        <dbReference type="ARBA" id="ARBA00022772"/>
    </source>
</evidence>
<evidence type="ECO:0000313" key="17">
    <source>
        <dbReference type="Proteomes" id="UP000198341"/>
    </source>
</evidence>
<dbReference type="EC" id="1.4.3.-" evidence="13"/>
<evidence type="ECO:0000259" key="14">
    <source>
        <dbReference type="Pfam" id="PF01179"/>
    </source>
</evidence>
<dbReference type="EMBL" id="FO082273">
    <property type="protein sequence ID" value="CCO17426.1"/>
    <property type="molecule type" value="Genomic_DNA"/>
</dbReference>
<dbReference type="Pfam" id="PF02728">
    <property type="entry name" value="Cu_amine_oxidN3"/>
    <property type="match status" value="1"/>
</dbReference>
<feature type="modified residue" description="2',4',5'-topaquinone" evidence="12">
    <location>
        <position position="420"/>
    </location>
</feature>
<evidence type="ECO:0000259" key="15">
    <source>
        <dbReference type="Pfam" id="PF02728"/>
    </source>
</evidence>
<feature type="domain" description="Copper amine oxidase N3-terminal" evidence="15">
    <location>
        <begin position="122"/>
        <end position="234"/>
    </location>
</feature>
<dbReference type="GO" id="GO:0009308">
    <property type="term" value="P:amine metabolic process"/>
    <property type="evidence" value="ECO:0007669"/>
    <property type="project" value="UniProtKB-UniRule"/>
</dbReference>
<dbReference type="STRING" id="41875.K8EHE4"/>
<dbReference type="eggNOG" id="KOG1186">
    <property type="taxonomic scope" value="Eukaryota"/>
</dbReference>
<dbReference type="GO" id="GO:0008131">
    <property type="term" value="F:primary methylamine oxidase activity"/>
    <property type="evidence" value="ECO:0007669"/>
    <property type="project" value="InterPro"/>
</dbReference>
<comment type="cofactor">
    <cofactor evidence="2">
        <name>Mn(2+)</name>
        <dbReference type="ChEBI" id="CHEBI:29035"/>
    </cofactor>
</comment>
<dbReference type="PROSITE" id="PS01164">
    <property type="entry name" value="COPPER_AMINE_OXID_1"/>
    <property type="match status" value="1"/>
</dbReference>
<keyword evidence="9 13" id="KW-0186">Copper</keyword>
<feature type="domain" description="Copper amine oxidase catalytic" evidence="14">
    <location>
        <begin position="263"/>
        <end position="669"/>
    </location>
</feature>
<comment type="PTM">
    <text evidence="12 13">Topaquinone (TPQ) is generated by copper-dependent autoxidation of a specific tyrosyl residue.</text>
</comment>
<evidence type="ECO:0000256" key="2">
    <source>
        <dbReference type="ARBA" id="ARBA00001936"/>
    </source>
</evidence>
<sequence length="686" mass="77014">MSPGVTAHALDELSSEEISQLARVVRDNFSNSIRTTGKGVTNSSLKEEEGDPEKMMLFNYITLAEPTREELSANCGDGDAVHERRGEVMIIVPWTGEAYKYVIAVKSLEVVKVERVKKGQQPLITPDDCLEAERICKNDEKVKAMMKERYGIEDLTMLVCDPWSVHVTEPGMEPLDWRKDDGEIPARLVQTFLYWRDDDLDDNQYAHPIDLLPVVDLNAGKVVDITCQDVPREIPMKSVNYHREKLKSNSYLANVWRDAMKPLEIVQPEGAAFEVDGRLVKWDKWTLRVGFNYREGLVLHDVKYDNRPILHRASLVEMAVPYADPNPPYTRKCAFDVGDYGLGYCTDSLELGCDCLGNIHYFDATLANSKGEPYVIKKAVCMHEEDHGLLWKHVEYRTGHSEARRSRRLVLSFIATVVNYEYLFYYYFQQDGTIEFEIKLTGELSTNAISAGESNDDPTHGVLVAPGVNSQIHQHMFCARLDVAIDGNENEVSEIDICSDTSTGSCQNVFGPVTTPLVTELQARRVCDSTKARVWKISNPSSLNPVTKKPVSYKLIPFTRGPAMPTLLTGPECAVTKKGEFATKNLWVTPYNWPNERWPAGEFTVQGALGEGLPEWTKDDRDISSGELVIWHAFGVVHIPRPEDFPVMPVEHTGFSLKPDGFFAGNPTIDLPPPKSGKSTCCSTKL</sequence>
<dbReference type="InterPro" id="IPR015798">
    <property type="entry name" value="Cu_amine_oxidase_C"/>
</dbReference>
<keyword evidence="8 13" id="KW-0560">Oxidoreductase</keyword>
<comment type="cofactor">
    <cofactor evidence="1">
        <name>Cu cation</name>
        <dbReference type="ChEBI" id="CHEBI:23378"/>
    </cofactor>
</comment>
<dbReference type="NCBIfam" id="NF008559">
    <property type="entry name" value="PRK11504.1"/>
    <property type="match status" value="1"/>
</dbReference>
<dbReference type="InterPro" id="IPR015802">
    <property type="entry name" value="Cu_amine_oxidase_N3"/>
</dbReference>
<comment type="subunit">
    <text evidence="5">Homodimer.</text>
</comment>
<comment type="cofactor">
    <cofactor evidence="13">
        <name>Cu cation</name>
        <dbReference type="ChEBI" id="CHEBI:23378"/>
    </cofactor>
    <text evidence="13">Contains 1 topaquinone per subunit.</text>
</comment>
<proteinExistence type="inferred from homology"/>
<evidence type="ECO:0000256" key="10">
    <source>
        <dbReference type="ARBA" id="ARBA00023211"/>
    </source>
</evidence>
<feature type="active site" description="Proton acceptor" evidence="11">
    <location>
        <position position="336"/>
    </location>
</feature>
<dbReference type="KEGG" id="bpg:Bathy06g03420"/>
<dbReference type="InterPro" id="IPR016182">
    <property type="entry name" value="Cu_amine_oxidase_N-reg"/>
</dbReference>
<keyword evidence="7 11" id="KW-0801">TPQ</keyword>
<dbReference type="SUPFAM" id="SSF54416">
    <property type="entry name" value="Amine oxidase N-terminal region"/>
    <property type="match status" value="2"/>
</dbReference>
<dbReference type="PANTHER" id="PTHR10638:SF86">
    <property type="entry name" value="COPPER AMINE OXIDASE 1-RELATED"/>
    <property type="match status" value="1"/>
</dbReference>
<evidence type="ECO:0000256" key="9">
    <source>
        <dbReference type="ARBA" id="ARBA00023008"/>
    </source>
</evidence>
<dbReference type="RefSeq" id="XP_007512826.1">
    <property type="nucleotide sequence ID" value="XM_007512764.1"/>
</dbReference>
<keyword evidence="6 13" id="KW-0479">Metal-binding</keyword>
<dbReference type="OrthoDB" id="5379943at2759"/>